<feature type="transmembrane region" description="Helical" evidence="5">
    <location>
        <begin position="169"/>
        <end position="188"/>
    </location>
</feature>
<dbReference type="EMBL" id="JADEXN010000344">
    <property type="protein sequence ID" value="MBE9042375.1"/>
    <property type="molecule type" value="Genomic_DNA"/>
</dbReference>
<evidence type="ECO:0000313" key="7">
    <source>
        <dbReference type="EMBL" id="MBE9042375.1"/>
    </source>
</evidence>
<keyword evidence="8" id="KW-1185">Reference proteome</keyword>
<keyword evidence="7" id="KW-0436">Ligase</keyword>
<feature type="transmembrane region" description="Helical" evidence="5">
    <location>
        <begin position="115"/>
        <end position="135"/>
    </location>
</feature>
<proteinExistence type="predicted"/>
<dbReference type="AlphaFoldDB" id="A0A928W375"/>
<reference evidence="7" key="1">
    <citation type="submission" date="2020-10" db="EMBL/GenBank/DDBJ databases">
        <authorList>
            <person name="Castelo-Branco R."/>
            <person name="Eusebio N."/>
            <person name="Adriana R."/>
            <person name="Vieira A."/>
            <person name="Brugerolle De Fraissinette N."/>
            <person name="Rezende De Castro R."/>
            <person name="Schneider M.P."/>
            <person name="Vasconcelos V."/>
            <person name="Leao P.N."/>
        </authorList>
    </citation>
    <scope>NUCLEOTIDE SEQUENCE</scope>
    <source>
        <strain evidence="7">LEGE 11467</strain>
    </source>
</reference>
<feature type="transmembrane region" description="Helical" evidence="5">
    <location>
        <begin position="405"/>
        <end position="424"/>
    </location>
</feature>
<dbReference type="InterPro" id="IPR051533">
    <property type="entry name" value="WaaL-like"/>
</dbReference>
<dbReference type="GO" id="GO:0016874">
    <property type="term" value="F:ligase activity"/>
    <property type="evidence" value="ECO:0007669"/>
    <property type="project" value="UniProtKB-KW"/>
</dbReference>
<protein>
    <submittedName>
        <fullName evidence="7">O-antigen ligase family protein</fullName>
    </submittedName>
</protein>
<accession>A0A928W375</accession>
<keyword evidence="2 5" id="KW-0812">Transmembrane</keyword>
<dbReference type="InterPro" id="IPR007016">
    <property type="entry name" value="O-antigen_ligase-rel_domated"/>
</dbReference>
<dbReference type="Pfam" id="PF04932">
    <property type="entry name" value="Wzy_C"/>
    <property type="match status" value="1"/>
</dbReference>
<keyword evidence="3 5" id="KW-1133">Transmembrane helix</keyword>
<feature type="transmembrane region" description="Helical" evidence="5">
    <location>
        <begin position="209"/>
        <end position="227"/>
    </location>
</feature>
<dbReference type="PANTHER" id="PTHR37422">
    <property type="entry name" value="TEICHURONIC ACID BIOSYNTHESIS PROTEIN TUAE"/>
    <property type="match status" value="1"/>
</dbReference>
<evidence type="ECO:0000256" key="5">
    <source>
        <dbReference type="SAM" id="Phobius"/>
    </source>
</evidence>
<comment type="caution">
    <text evidence="7">The sequence shown here is derived from an EMBL/GenBank/DDBJ whole genome shotgun (WGS) entry which is preliminary data.</text>
</comment>
<feature type="domain" description="O-antigen ligase-related" evidence="6">
    <location>
        <begin position="218"/>
        <end position="363"/>
    </location>
</feature>
<gene>
    <name evidence="7" type="ORF">IQ235_16500</name>
</gene>
<evidence type="ECO:0000256" key="4">
    <source>
        <dbReference type="ARBA" id="ARBA00023136"/>
    </source>
</evidence>
<evidence type="ECO:0000256" key="1">
    <source>
        <dbReference type="ARBA" id="ARBA00004141"/>
    </source>
</evidence>
<sequence length="455" mass="50509">MPQLLSSDSPSNSDKPWIYLQIGLLLLPLSPFLGGLGVVIATVWTWKQRFKSIVCSRLNQGFALFLGLLVLSASTALDPESAFLGLFNFWPFIFIFAAASLLLGTPDRLRRMSWILAIASAPVALIGIGQMFSGWTGPIDLGMVVNWPLESEGTPTGRMASVFDYANVLANYSAIVFLLVLGLWIETFRALRGLTLAQKEMRYARGIRWRWRFLNGLLVSHAIAIVLTSSRNAWGVTVLGCLVYGLYLGLRPLVLGITAYGGVVLGASFAPPPLQSWFQAIVPDNLWMRLSDRLYPDRPDALLRVTQWEFAGNLTLERPWTGWGLRSFTALYEAQKELWLGHPHSLALMMTAETGIPATLLLFGLAGWIMFRGVRLLARWHSLSVPAEAGEEGLEISTPPPSDRLIFLSYLVAFGAMALFHLVDVTLFDSRINLLGWLLLAAIWSVVREGERNFK</sequence>
<dbReference type="GO" id="GO:0016020">
    <property type="term" value="C:membrane"/>
    <property type="evidence" value="ECO:0007669"/>
    <property type="project" value="UniProtKB-SubCell"/>
</dbReference>
<feature type="transmembrane region" description="Helical" evidence="5">
    <location>
        <begin position="83"/>
        <end position="103"/>
    </location>
</feature>
<name>A0A928W375_9CYAN</name>
<evidence type="ECO:0000313" key="8">
    <source>
        <dbReference type="Proteomes" id="UP000621799"/>
    </source>
</evidence>
<feature type="transmembrane region" description="Helical" evidence="5">
    <location>
        <begin position="257"/>
        <end position="278"/>
    </location>
</feature>
<evidence type="ECO:0000259" key="6">
    <source>
        <dbReference type="Pfam" id="PF04932"/>
    </source>
</evidence>
<dbReference type="PANTHER" id="PTHR37422:SF13">
    <property type="entry name" value="LIPOPOLYSACCHARIDE BIOSYNTHESIS PROTEIN PA4999-RELATED"/>
    <property type="match status" value="1"/>
</dbReference>
<evidence type="ECO:0000256" key="3">
    <source>
        <dbReference type="ARBA" id="ARBA00022989"/>
    </source>
</evidence>
<comment type="subcellular location">
    <subcellularLocation>
        <location evidence="1">Membrane</location>
        <topology evidence="1">Multi-pass membrane protein</topology>
    </subcellularLocation>
</comment>
<feature type="transmembrane region" description="Helical" evidence="5">
    <location>
        <begin position="20"/>
        <end position="46"/>
    </location>
</feature>
<keyword evidence="4 5" id="KW-0472">Membrane</keyword>
<dbReference type="Proteomes" id="UP000621799">
    <property type="component" value="Unassembled WGS sequence"/>
</dbReference>
<feature type="transmembrane region" description="Helical" evidence="5">
    <location>
        <begin position="233"/>
        <end position="250"/>
    </location>
</feature>
<feature type="transmembrane region" description="Helical" evidence="5">
    <location>
        <begin position="58"/>
        <end position="77"/>
    </location>
</feature>
<organism evidence="7 8">
    <name type="scientific">Zarconia navalis LEGE 11467</name>
    <dbReference type="NCBI Taxonomy" id="1828826"/>
    <lineage>
        <taxon>Bacteria</taxon>
        <taxon>Bacillati</taxon>
        <taxon>Cyanobacteriota</taxon>
        <taxon>Cyanophyceae</taxon>
        <taxon>Oscillatoriophycideae</taxon>
        <taxon>Oscillatoriales</taxon>
        <taxon>Oscillatoriales incertae sedis</taxon>
        <taxon>Zarconia</taxon>
        <taxon>Zarconia navalis</taxon>
    </lineage>
</organism>
<feature type="transmembrane region" description="Helical" evidence="5">
    <location>
        <begin position="346"/>
        <end position="371"/>
    </location>
</feature>
<evidence type="ECO:0000256" key="2">
    <source>
        <dbReference type="ARBA" id="ARBA00022692"/>
    </source>
</evidence>